<dbReference type="GO" id="GO:0015031">
    <property type="term" value="P:protein transport"/>
    <property type="evidence" value="ECO:0007669"/>
    <property type="project" value="UniProtKB-KW"/>
</dbReference>
<dbReference type="InterPro" id="IPR037682">
    <property type="entry name" value="TonB_C"/>
</dbReference>
<dbReference type="Proteomes" id="UP000190341">
    <property type="component" value="Unassembled WGS sequence"/>
</dbReference>
<evidence type="ECO:0000256" key="8">
    <source>
        <dbReference type="ARBA" id="ARBA00022989"/>
    </source>
</evidence>
<dbReference type="PANTHER" id="PTHR33446">
    <property type="entry name" value="PROTEIN TONB-RELATED"/>
    <property type="match status" value="1"/>
</dbReference>
<evidence type="ECO:0000256" key="4">
    <source>
        <dbReference type="ARBA" id="ARBA00022475"/>
    </source>
</evidence>
<keyword evidence="8" id="KW-1133">Transmembrane helix</keyword>
<dbReference type="InterPro" id="IPR006260">
    <property type="entry name" value="TonB/TolA_C"/>
</dbReference>
<evidence type="ECO:0000313" key="12">
    <source>
        <dbReference type="Proteomes" id="UP000190341"/>
    </source>
</evidence>
<dbReference type="NCBIfam" id="TIGR01352">
    <property type="entry name" value="tonB_Cterm"/>
    <property type="match status" value="1"/>
</dbReference>
<feature type="domain" description="TonB C-terminal" evidence="10">
    <location>
        <begin position="128"/>
        <end position="219"/>
    </location>
</feature>
<proteinExistence type="inferred from homology"/>
<dbReference type="Pfam" id="PF03544">
    <property type="entry name" value="TonB_C"/>
    <property type="match status" value="1"/>
</dbReference>
<organism evidence="11 12">
    <name type="scientific">Pseudoxanthomonas indica</name>
    <dbReference type="NCBI Taxonomy" id="428993"/>
    <lineage>
        <taxon>Bacteria</taxon>
        <taxon>Pseudomonadati</taxon>
        <taxon>Pseudomonadota</taxon>
        <taxon>Gammaproteobacteria</taxon>
        <taxon>Lysobacterales</taxon>
        <taxon>Lysobacteraceae</taxon>
        <taxon>Pseudoxanthomonas</taxon>
    </lineage>
</organism>
<name>A0A1T5J928_9GAMM</name>
<keyword evidence="9" id="KW-0472">Membrane</keyword>
<comment type="subcellular location">
    <subcellularLocation>
        <location evidence="1">Cell inner membrane</location>
        <topology evidence="1">Single-pass membrane protein</topology>
        <orientation evidence="1">Periplasmic side</orientation>
    </subcellularLocation>
</comment>
<dbReference type="GO" id="GO:0055085">
    <property type="term" value="P:transmembrane transport"/>
    <property type="evidence" value="ECO:0007669"/>
    <property type="project" value="InterPro"/>
</dbReference>
<dbReference type="GO" id="GO:0098797">
    <property type="term" value="C:plasma membrane protein complex"/>
    <property type="evidence" value="ECO:0007669"/>
    <property type="project" value="TreeGrafter"/>
</dbReference>
<dbReference type="EMBL" id="FUZV01000001">
    <property type="protein sequence ID" value="SKC47844.1"/>
    <property type="molecule type" value="Genomic_DNA"/>
</dbReference>
<keyword evidence="12" id="KW-1185">Reference proteome</keyword>
<dbReference type="RefSeq" id="WP_079722996.1">
    <property type="nucleotide sequence ID" value="NZ_BMCL01000003.1"/>
</dbReference>
<evidence type="ECO:0000259" key="10">
    <source>
        <dbReference type="PROSITE" id="PS52015"/>
    </source>
</evidence>
<dbReference type="PANTHER" id="PTHR33446:SF2">
    <property type="entry name" value="PROTEIN TONB"/>
    <property type="match status" value="1"/>
</dbReference>
<evidence type="ECO:0000256" key="6">
    <source>
        <dbReference type="ARBA" id="ARBA00022692"/>
    </source>
</evidence>
<sequence>MVRALPFRTPARLDFGRVIALAAAIALHLLALLLLLIPMAAPPLERVVEERIPWTQPIKPVIPPQPPQPIEPLRPVTSQPPTVQPTVIPPTVLPQTSQIVDTGTLQASEGIESVVPGNDIGPVDTSPMIGSQLQYVTAPPPPYPGAEQRRGIEGTVTLRILVDVDGKPLEVSVDASSGNRNLDRAASQHVLKHWRFKPAVRDGVAVQAYGLVPISFALR</sequence>
<keyword evidence="6" id="KW-0812">Transmembrane</keyword>
<evidence type="ECO:0000256" key="2">
    <source>
        <dbReference type="ARBA" id="ARBA00006555"/>
    </source>
</evidence>
<evidence type="ECO:0000256" key="5">
    <source>
        <dbReference type="ARBA" id="ARBA00022519"/>
    </source>
</evidence>
<dbReference type="GO" id="GO:0031992">
    <property type="term" value="F:energy transducer activity"/>
    <property type="evidence" value="ECO:0007669"/>
    <property type="project" value="TreeGrafter"/>
</dbReference>
<dbReference type="SUPFAM" id="SSF74653">
    <property type="entry name" value="TolA/TonB C-terminal domain"/>
    <property type="match status" value="1"/>
</dbReference>
<dbReference type="Gene3D" id="3.30.1150.10">
    <property type="match status" value="1"/>
</dbReference>
<evidence type="ECO:0000313" key="11">
    <source>
        <dbReference type="EMBL" id="SKC47844.1"/>
    </source>
</evidence>
<comment type="similarity">
    <text evidence="2">Belongs to the TonB family.</text>
</comment>
<keyword evidence="4" id="KW-1003">Cell membrane</keyword>
<keyword evidence="3" id="KW-0813">Transport</keyword>
<keyword evidence="5" id="KW-0997">Cell inner membrane</keyword>
<dbReference type="STRING" id="428993.SAMN06296058_0615"/>
<gene>
    <name evidence="11" type="ORF">SAMN06296058_0615</name>
</gene>
<dbReference type="InterPro" id="IPR051045">
    <property type="entry name" value="TonB-dependent_transducer"/>
</dbReference>
<accession>A0A1T5J928</accession>
<protein>
    <submittedName>
        <fullName evidence="11">Outer membrane transport energization protein TonB</fullName>
    </submittedName>
</protein>
<evidence type="ECO:0000256" key="1">
    <source>
        <dbReference type="ARBA" id="ARBA00004383"/>
    </source>
</evidence>
<dbReference type="PROSITE" id="PS52015">
    <property type="entry name" value="TONB_CTD"/>
    <property type="match status" value="1"/>
</dbReference>
<reference evidence="11 12" key="1">
    <citation type="submission" date="2017-02" db="EMBL/GenBank/DDBJ databases">
        <authorList>
            <person name="Peterson S.W."/>
        </authorList>
    </citation>
    <scope>NUCLEOTIDE SEQUENCE [LARGE SCALE GENOMIC DNA]</scope>
    <source>
        <strain evidence="11 12">P15</strain>
    </source>
</reference>
<dbReference type="AlphaFoldDB" id="A0A1T5J928"/>
<dbReference type="OrthoDB" id="9792439at2"/>
<evidence type="ECO:0000256" key="7">
    <source>
        <dbReference type="ARBA" id="ARBA00022927"/>
    </source>
</evidence>
<keyword evidence="7" id="KW-0653">Protein transport</keyword>
<evidence type="ECO:0000256" key="9">
    <source>
        <dbReference type="ARBA" id="ARBA00023136"/>
    </source>
</evidence>
<evidence type="ECO:0000256" key="3">
    <source>
        <dbReference type="ARBA" id="ARBA00022448"/>
    </source>
</evidence>